<evidence type="ECO:0000256" key="2">
    <source>
        <dbReference type="ARBA" id="ARBA00023125"/>
    </source>
</evidence>
<keyword evidence="1" id="KW-0805">Transcription regulation</keyword>
<feature type="DNA-binding region" description="H-T-H motif" evidence="4">
    <location>
        <begin position="34"/>
        <end position="53"/>
    </location>
</feature>
<dbReference type="Pfam" id="PF00440">
    <property type="entry name" value="TetR_N"/>
    <property type="match status" value="1"/>
</dbReference>
<dbReference type="SUPFAM" id="SSF46689">
    <property type="entry name" value="Homeodomain-like"/>
    <property type="match status" value="1"/>
</dbReference>
<feature type="domain" description="HTH tetR-type" evidence="5">
    <location>
        <begin position="11"/>
        <end position="71"/>
    </location>
</feature>
<proteinExistence type="predicted"/>
<dbReference type="Gene3D" id="1.10.357.10">
    <property type="entry name" value="Tetracycline Repressor, domain 2"/>
    <property type="match status" value="1"/>
</dbReference>
<comment type="caution">
    <text evidence="6">The sequence shown here is derived from an EMBL/GenBank/DDBJ whole genome shotgun (WGS) entry which is preliminary data.</text>
</comment>
<dbReference type="AlphaFoldDB" id="A0A7K0C0I1"/>
<keyword evidence="7" id="KW-1185">Reference proteome</keyword>
<reference evidence="6 7" key="1">
    <citation type="submission" date="2019-10" db="EMBL/GenBank/DDBJ databases">
        <title>Actinomadura rubteroloni sp. nov. and Actinomadura macrotermitis sp. nov., isolated from the gut of fungus growing-termite Macrotermes natalensis.</title>
        <authorList>
            <person name="Benndorf R."/>
            <person name="Martin K."/>
            <person name="Kuefner M."/>
            <person name="De Beer W."/>
            <person name="Kaster A.-K."/>
            <person name="Vollmers J."/>
            <person name="Poulsen M."/>
            <person name="Beemelmanns C."/>
        </authorList>
    </citation>
    <scope>NUCLEOTIDE SEQUENCE [LARGE SCALE GENOMIC DNA]</scope>
    <source>
        <strain evidence="6 7">RB68</strain>
    </source>
</reference>
<protein>
    <recommendedName>
        <fullName evidence="5">HTH tetR-type domain-containing protein</fullName>
    </recommendedName>
</protein>
<dbReference type="GO" id="GO:0003677">
    <property type="term" value="F:DNA binding"/>
    <property type="evidence" value="ECO:0007669"/>
    <property type="project" value="UniProtKB-UniRule"/>
</dbReference>
<sequence>MARLTRSETQARNREELLNAAERLFLREGYQSASISKIADEAGLSTGAVYSNFTGKPEIALLVVRRIQERNIARLSPLLAEFPAGRSLRALRAWAEETLASGLPRLELEFALDAKSDTGLLTAETGRHRSAIDWLTAAIEKHLPALPPGLTHRLCAEAVLNFVFGLAVRRVIDPTVTAKPFSDFLETMLLPAE</sequence>
<dbReference type="InterPro" id="IPR001647">
    <property type="entry name" value="HTH_TetR"/>
</dbReference>
<organism evidence="6 7">
    <name type="scientific">Actinomadura macrotermitis</name>
    <dbReference type="NCBI Taxonomy" id="2585200"/>
    <lineage>
        <taxon>Bacteria</taxon>
        <taxon>Bacillati</taxon>
        <taxon>Actinomycetota</taxon>
        <taxon>Actinomycetes</taxon>
        <taxon>Streptosporangiales</taxon>
        <taxon>Thermomonosporaceae</taxon>
        <taxon>Actinomadura</taxon>
    </lineage>
</organism>
<dbReference type="Proteomes" id="UP000487268">
    <property type="component" value="Unassembled WGS sequence"/>
</dbReference>
<evidence type="ECO:0000256" key="3">
    <source>
        <dbReference type="ARBA" id="ARBA00023163"/>
    </source>
</evidence>
<dbReference type="EMBL" id="WEGH01000003">
    <property type="protein sequence ID" value="MQY06975.1"/>
    <property type="molecule type" value="Genomic_DNA"/>
</dbReference>
<dbReference type="RefSeq" id="WP_153536524.1">
    <property type="nucleotide sequence ID" value="NZ_WEGH01000003.1"/>
</dbReference>
<dbReference type="PROSITE" id="PS50977">
    <property type="entry name" value="HTH_TETR_2"/>
    <property type="match status" value="1"/>
</dbReference>
<keyword evidence="2 4" id="KW-0238">DNA-binding</keyword>
<dbReference type="PANTHER" id="PTHR47506">
    <property type="entry name" value="TRANSCRIPTIONAL REGULATORY PROTEIN"/>
    <property type="match status" value="1"/>
</dbReference>
<evidence type="ECO:0000256" key="1">
    <source>
        <dbReference type="ARBA" id="ARBA00023015"/>
    </source>
</evidence>
<accession>A0A7K0C0I1</accession>
<evidence type="ECO:0000313" key="7">
    <source>
        <dbReference type="Proteomes" id="UP000487268"/>
    </source>
</evidence>
<keyword evidence="3" id="KW-0804">Transcription</keyword>
<evidence type="ECO:0000256" key="4">
    <source>
        <dbReference type="PROSITE-ProRule" id="PRU00335"/>
    </source>
</evidence>
<dbReference type="OrthoDB" id="4899232at2"/>
<dbReference type="PANTHER" id="PTHR47506:SF6">
    <property type="entry name" value="HTH-TYPE TRANSCRIPTIONAL REPRESSOR NEMR"/>
    <property type="match status" value="1"/>
</dbReference>
<dbReference type="PRINTS" id="PR00455">
    <property type="entry name" value="HTHTETR"/>
</dbReference>
<gene>
    <name evidence="6" type="ORF">ACRB68_50720</name>
</gene>
<evidence type="ECO:0000313" key="6">
    <source>
        <dbReference type="EMBL" id="MQY06975.1"/>
    </source>
</evidence>
<name>A0A7K0C0I1_9ACTN</name>
<dbReference type="InterPro" id="IPR009057">
    <property type="entry name" value="Homeodomain-like_sf"/>
</dbReference>
<evidence type="ECO:0000259" key="5">
    <source>
        <dbReference type="PROSITE" id="PS50977"/>
    </source>
</evidence>